<organism evidence="2 3">
    <name type="scientific">Cristinia sonorae</name>
    <dbReference type="NCBI Taxonomy" id="1940300"/>
    <lineage>
        <taxon>Eukaryota</taxon>
        <taxon>Fungi</taxon>
        <taxon>Dikarya</taxon>
        <taxon>Basidiomycota</taxon>
        <taxon>Agaricomycotina</taxon>
        <taxon>Agaricomycetes</taxon>
        <taxon>Agaricomycetidae</taxon>
        <taxon>Agaricales</taxon>
        <taxon>Pleurotineae</taxon>
        <taxon>Stephanosporaceae</taxon>
        <taxon>Cristinia</taxon>
    </lineage>
</organism>
<proteinExistence type="predicted"/>
<feature type="region of interest" description="Disordered" evidence="1">
    <location>
        <begin position="41"/>
        <end position="185"/>
    </location>
</feature>
<accession>A0A8K0UEI2</accession>
<protein>
    <submittedName>
        <fullName evidence="2">Uncharacterized protein</fullName>
    </submittedName>
</protein>
<dbReference type="PRINTS" id="PR01217">
    <property type="entry name" value="PRICHEXTENSN"/>
</dbReference>
<feature type="compositionally biased region" description="Pro residues" evidence="1">
    <location>
        <begin position="372"/>
        <end position="398"/>
    </location>
</feature>
<keyword evidence="3" id="KW-1185">Reference proteome</keyword>
<feature type="compositionally biased region" description="Polar residues" evidence="1">
    <location>
        <begin position="41"/>
        <end position="50"/>
    </location>
</feature>
<name>A0A8K0UEI2_9AGAR</name>
<feature type="compositionally biased region" description="Basic and acidic residues" evidence="1">
    <location>
        <begin position="96"/>
        <end position="120"/>
    </location>
</feature>
<evidence type="ECO:0000313" key="2">
    <source>
        <dbReference type="EMBL" id="KAH8081346.1"/>
    </source>
</evidence>
<sequence>MHSATQFAKTWLLYSLVTFEFPRSRRVCSPSTHTLTTLHCPLSSITHGPNSSIPSPSRKSAKRSRSRKAATPAADVTSEAEVELIKGRPKGSKNKPLSEFEGEAKLREIERRRRRAESTKKSKAKRKAALGHPTPEHENDQKPPPSDVPSETEAGDKGEGPSRKRRRLTEQPTTPTAVDIPLPSLPQPAAIPTVPAAGPSRLPYLLPLNALHPVADYASLAASHLHNPSHPPIRAASLGSETQAQLRSDLPVAAHGSETRGLLNVPQTQTPAADPGLATHRLLQSSPAPNPSPATTELRTDRVTPDAPHLFSAPHPHPQPPRVSVDFFPPSPPSNSLLALLPTRRPTSVFAGVVPSYGSSVARGGAGRRAAQPPPCPPPPTYPVCPRSPPSPPTSLPWPPATLPSTCLADESAGTLSLPPSTWPFHVFPANSVSSSSSSPSSYT</sequence>
<dbReference type="EMBL" id="JAEVFJ010000052">
    <property type="protein sequence ID" value="KAH8081346.1"/>
    <property type="molecule type" value="Genomic_DNA"/>
</dbReference>
<feature type="region of interest" description="Disordered" evidence="1">
    <location>
        <begin position="281"/>
        <end position="329"/>
    </location>
</feature>
<evidence type="ECO:0000256" key="1">
    <source>
        <dbReference type="SAM" id="MobiDB-lite"/>
    </source>
</evidence>
<reference evidence="2" key="1">
    <citation type="journal article" date="2021" name="New Phytol.">
        <title>Evolutionary innovations through gain and loss of genes in the ectomycorrhizal Boletales.</title>
        <authorList>
            <person name="Wu G."/>
            <person name="Miyauchi S."/>
            <person name="Morin E."/>
            <person name="Kuo A."/>
            <person name="Drula E."/>
            <person name="Varga T."/>
            <person name="Kohler A."/>
            <person name="Feng B."/>
            <person name="Cao Y."/>
            <person name="Lipzen A."/>
            <person name="Daum C."/>
            <person name="Hundley H."/>
            <person name="Pangilinan J."/>
            <person name="Johnson J."/>
            <person name="Barry K."/>
            <person name="LaButti K."/>
            <person name="Ng V."/>
            <person name="Ahrendt S."/>
            <person name="Min B."/>
            <person name="Choi I.G."/>
            <person name="Park H."/>
            <person name="Plett J.M."/>
            <person name="Magnuson J."/>
            <person name="Spatafora J.W."/>
            <person name="Nagy L.G."/>
            <person name="Henrissat B."/>
            <person name="Grigoriev I.V."/>
            <person name="Yang Z.L."/>
            <person name="Xu J."/>
            <person name="Martin F.M."/>
        </authorList>
    </citation>
    <scope>NUCLEOTIDE SEQUENCE</scope>
    <source>
        <strain evidence="2">KKN 215</strain>
    </source>
</reference>
<feature type="compositionally biased region" description="Basic residues" evidence="1">
    <location>
        <begin position="59"/>
        <end position="68"/>
    </location>
</feature>
<feature type="region of interest" description="Disordered" evidence="1">
    <location>
        <begin position="362"/>
        <end position="398"/>
    </location>
</feature>
<gene>
    <name evidence="2" type="ORF">BXZ70DRAFT_1012434</name>
</gene>
<dbReference type="AlphaFoldDB" id="A0A8K0UEI2"/>
<dbReference type="Proteomes" id="UP000813824">
    <property type="component" value="Unassembled WGS sequence"/>
</dbReference>
<comment type="caution">
    <text evidence="2">The sequence shown here is derived from an EMBL/GenBank/DDBJ whole genome shotgun (WGS) entry which is preliminary data.</text>
</comment>
<evidence type="ECO:0000313" key="3">
    <source>
        <dbReference type="Proteomes" id="UP000813824"/>
    </source>
</evidence>